<name>A0AAD8EH71_DIPPU</name>
<evidence type="ECO:0000313" key="3">
    <source>
        <dbReference type="Proteomes" id="UP001233999"/>
    </source>
</evidence>
<feature type="transmembrane region" description="Helical" evidence="1">
    <location>
        <begin position="33"/>
        <end position="51"/>
    </location>
</feature>
<accession>A0AAD8EH71</accession>
<reference evidence="2" key="2">
    <citation type="submission" date="2023-05" db="EMBL/GenBank/DDBJ databases">
        <authorList>
            <person name="Fouks B."/>
        </authorList>
    </citation>
    <scope>NUCLEOTIDE SEQUENCE</scope>
    <source>
        <strain evidence="2">Stay&amp;Tobe</strain>
        <tissue evidence="2">Testes</tissue>
    </source>
</reference>
<feature type="non-terminal residue" evidence="2">
    <location>
        <position position="1"/>
    </location>
</feature>
<evidence type="ECO:0000313" key="2">
    <source>
        <dbReference type="EMBL" id="KAJ9590021.1"/>
    </source>
</evidence>
<comment type="caution">
    <text evidence="2">The sequence shown here is derived from an EMBL/GenBank/DDBJ whole genome shotgun (WGS) entry which is preliminary data.</text>
</comment>
<feature type="non-terminal residue" evidence="2">
    <location>
        <position position="84"/>
    </location>
</feature>
<proteinExistence type="predicted"/>
<evidence type="ECO:0000256" key="1">
    <source>
        <dbReference type="SAM" id="Phobius"/>
    </source>
</evidence>
<keyword evidence="1" id="KW-0472">Membrane</keyword>
<dbReference type="EMBL" id="JASPKZ010004576">
    <property type="protein sequence ID" value="KAJ9590021.1"/>
    <property type="molecule type" value="Genomic_DNA"/>
</dbReference>
<sequence>FGPSPNKWRYESCVCECLILDNDGFAIETRRRFFMFAIFLILSCILCSLYLDIEPLLLGPIIAAFDIIHDKSIRFKPPAIPHSD</sequence>
<reference evidence="2" key="1">
    <citation type="journal article" date="2023" name="IScience">
        <title>Live-bearing cockroach genome reveals convergent evolutionary mechanisms linked to viviparity in insects and beyond.</title>
        <authorList>
            <person name="Fouks B."/>
            <person name="Harrison M.C."/>
            <person name="Mikhailova A.A."/>
            <person name="Marchal E."/>
            <person name="English S."/>
            <person name="Carruthers M."/>
            <person name="Jennings E.C."/>
            <person name="Chiamaka E.L."/>
            <person name="Frigard R.A."/>
            <person name="Pippel M."/>
            <person name="Attardo G.M."/>
            <person name="Benoit J.B."/>
            <person name="Bornberg-Bauer E."/>
            <person name="Tobe S.S."/>
        </authorList>
    </citation>
    <scope>NUCLEOTIDE SEQUENCE</scope>
    <source>
        <strain evidence="2">Stay&amp;Tobe</strain>
    </source>
</reference>
<protein>
    <submittedName>
        <fullName evidence="2">Uncharacterized protein</fullName>
    </submittedName>
</protein>
<gene>
    <name evidence="2" type="ORF">L9F63_016860</name>
</gene>
<keyword evidence="1" id="KW-1133">Transmembrane helix</keyword>
<organism evidence="2 3">
    <name type="scientific">Diploptera punctata</name>
    <name type="common">Pacific beetle cockroach</name>
    <dbReference type="NCBI Taxonomy" id="6984"/>
    <lineage>
        <taxon>Eukaryota</taxon>
        <taxon>Metazoa</taxon>
        <taxon>Ecdysozoa</taxon>
        <taxon>Arthropoda</taxon>
        <taxon>Hexapoda</taxon>
        <taxon>Insecta</taxon>
        <taxon>Pterygota</taxon>
        <taxon>Neoptera</taxon>
        <taxon>Polyneoptera</taxon>
        <taxon>Dictyoptera</taxon>
        <taxon>Blattodea</taxon>
        <taxon>Blaberoidea</taxon>
        <taxon>Blaberidae</taxon>
        <taxon>Diplopterinae</taxon>
        <taxon>Diploptera</taxon>
    </lineage>
</organism>
<keyword evidence="3" id="KW-1185">Reference proteome</keyword>
<dbReference type="Proteomes" id="UP001233999">
    <property type="component" value="Unassembled WGS sequence"/>
</dbReference>
<keyword evidence="1" id="KW-0812">Transmembrane</keyword>
<dbReference type="AlphaFoldDB" id="A0AAD8EH71"/>